<keyword evidence="3" id="KW-1185">Reference proteome</keyword>
<name>A0A833X128_PHYIN</name>
<dbReference type="Proteomes" id="UP000602510">
    <property type="component" value="Unassembled WGS sequence"/>
</dbReference>
<reference evidence="2" key="1">
    <citation type="submission" date="2020-04" db="EMBL/GenBank/DDBJ databases">
        <title>Hybrid Assembly of Korean Phytophthora infestans isolates.</title>
        <authorList>
            <person name="Prokchorchik M."/>
            <person name="Lee Y."/>
            <person name="Seo J."/>
            <person name="Cho J.-H."/>
            <person name="Park Y.-E."/>
            <person name="Jang D.-C."/>
            <person name="Im J.-S."/>
            <person name="Choi J.-G."/>
            <person name="Park H.-J."/>
            <person name="Lee G.-B."/>
            <person name="Lee Y.-G."/>
            <person name="Hong S.-Y."/>
            <person name="Cho K."/>
            <person name="Sohn K.H."/>
        </authorList>
    </citation>
    <scope>NUCLEOTIDE SEQUENCE</scope>
    <source>
        <strain evidence="2">KR_1_A1</strain>
    </source>
</reference>
<comment type="caution">
    <text evidence="2">The sequence shown here is derived from an EMBL/GenBank/DDBJ whole genome shotgun (WGS) entry which is preliminary data.</text>
</comment>
<feature type="compositionally biased region" description="Polar residues" evidence="1">
    <location>
        <begin position="52"/>
        <end position="72"/>
    </location>
</feature>
<feature type="region of interest" description="Disordered" evidence="1">
    <location>
        <begin position="49"/>
        <end position="72"/>
    </location>
</feature>
<dbReference type="AlphaFoldDB" id="A0A833X128"/>
<evidence type="ECO:0000313" key="3">
    <source>
        <dbReference type="Proteomes" id="UP000602510"/>
    </source>
</evidence>
<organism evidence="2 3">
    <name type="scientific">Phytophthora infestans</name>
    <name type="common">Potato late blight agent</name>
    <name type="synonym">Botrytis infestans</name>
    <dbReference type="NCBI Taxonomy" id="4787"/>
    <lineage>
        <taxon>Eukaryota</taxon>
        <taxon>Sar</taxon>
        <taxon>Stramenopiles</taxon>
        <taxon>Oomycota</taxon>
        <taxon>Peronosporomycetes</taxon>
        <taxon>Peronosporales</taxon>
        <taxon>Peronosporaceae</taxon>
        <taxon>Phytophthora</taxon>
    </lineage>
</organism>
<accession>A0A833X128</accession>
<dbReference type="EMBL" id="WSZM01000055">
    <property type="protein sequence ID" value="KAF4045051.1"/>
    <property type="molecule type" value="Genomic_DNA"/>
</dbReference>
<gene>
    <name evidence="2" type="ORF">GN244_ATG02433</name>
</gene>
<protein>
    <submittedName>
        <fullName evidence="2">Uncharacterized protein</fullName>
    </submittedName>
</protein>
<sequence length="72" mass="7852">MIYATAKYKFKPLKTNAAIGAAWVRVAALVDKKSNENKWLRKTWAHCHQDRSATGNAPPTLPQSQVGALGSS</sequence>
<evidence type="ECO:0000313" key="2">
    <source>
        <dbReference type="EMBL" id="KAF4045051.1"/>
    </source>
</evidence>
<evidence type="ECO:0000256" key="1">
    <source>
        <dbReference type="SAM" id="MobiDB-lite"/>
    </source>
</evidence>
<proteinExistence type="predicted"/>